<gene>
    <name evidence="4" type="ORF">HNQ59_002703</name>
</gene>
<keyword evidence="1" id="KW-0175">Coiled coil</keyword>
<name>A0A840MRJ2_9PROT</name>
<dbReference type="PANTHER" id="PTHR38043">
    <property type="entry name" value="PROTEIN HEMX"/>
    <property type="match status" value="1"/>
</dbReference>
<dbReference type="EMBL" id="JACHHY010000016">
    <property type="protein sequence ID" value="MBB5019402.1"/>
    <property type="molecule type" value="Genomic_DNA"/>
</dbReference>
<keyword evidence="5" id="KW-1185">Reference proteome</keyword>
<dbReference type="InterPro" id="IPR003754">
    <property type="entry name" value="4pyrrol_synth_uPrphyn_synth"/>
</dbReference>
<evidence type="ECO:0000259" key="3">
    <source>
        <dbReference type="Pfam" id="PF02602"/>
    </source>
</evidence>
<sequence length="632" mass="69636">MDFVPQAPFAEDRMPRLPAHARIVVTRPAEQAKKLLAAIREAGGQPIALPLLAIDEPANPDELSQAIARLCEFDFAVLVSPTAISKVLPKIMETGGWPSTVTPVVVGQSSADALAAFDTPEPLVPSERFDSEGLLDLPRLQHMHGQRVLIFRGDGGRELLADTLIQRGAHVEYVQAYQRTRIQHAIGPILTGDPQPAWAISSTEALEHLHQLAGESYSKQLQSSPLFVSHQRIAARAAELGFSRIVVTSPGDNGMLVGLCDWFNHRMEDKMDTAPHDTAPPAATASQDTSASAQTPPPHMAPTSHAMSPAPDKPRFNWGIALGAVALVLVTTHWLTNNHKMQKLQLEAGTFNQTSRQLAEKSADNVTQMQTRLAILENKLTESQNQQVALESMYQELSRSRDEASLADIEQALMLANQHLQLAGNVKLALISLQNIDQRLQGQNEPQWLAVRSALAKDMESLKRFPFIDTVGTAVKINGLLTAIDSMPLVVEQPQPKSPPTPAQADANVVQRLWSELWGEIKDLIRVRRLDKQEPLLLSPEQAFFLRENLKLRLLDARMANLQRDGMTFQSDLQLARQYVERYFDTQAAQTKGFQQGLLQLAQLEIGSEPPNLQASLNAVRDAKLRPVGSNE</sequence>
<organism evidence="4 5">
    <name type="scientific">Chitinivorax tropicus</name>
    <dbReference type="NCBI Taxonomy" id="714531"/>
    <lineage>
        <taxon>Bacteria</taxon>
        <taxon>Pseudomonadati</taxon>
        <taxon>Pseudomonadota</taxon>
        <taxon>Betaproteobacteria</taxon>
        <taxon>Chitinivorax</taxon>
    </lineage>
</organism>
<feature type="compositionally biased region" description="Low complexity" evidence="2">
    <location>
        <begin position="276"/>
        <end position="294"/>
    </location>
</feature>
<dbReference type="NCBIfam" id="NF005411">
    <property type="entry name" value="PRK06975.1"/>
    <property type="match status" value="1"/>
</dbReference>
<dbReference type="EC" id="2.1.1.107" evidence="4"/>
<evidence type="ECO:0000313" key="4">
    <source>
        <dbReference type="EMBL" id="MBB5019402.1"/>
    </source>
</evidence>
<feature type="coiled-coil region" evidence="1">
    <location>
        <begin position="359"/>
        <end position="393"/>
    </location>
</feature>
<evidence type="ECO:0000256" key="2">
    <source>
        <dbReference type="SAM" id="MobiDB-lite"/>
    </source>
</evidence>
<dbReference type="Gene3D" id="3.40.50.10090">
    <property type="match status" value="2"/>
</dbReference>
<dbReference type="PANTHER" id="PTHR38043:SF1">
    <property type="entry name" value="PROTEIN HEMX"/>
    <property type="match status" value="1"/>
</dbReference>
<keyword evidence="4" id="KW-0489">Methyltransferase</keyword>
<keyword evidence="4" id="KW-0456">Lyase</keyword>
<feature type="region of interest" description="Disordered" evidence="2">
    <location>
        <begin position="271"/>
        <end position="310"/>
    </location>
</feature>
<reference evidence="4 5" key="1">
    <citation type="submission" date="2020-08" db="EMBL/GenBank/DDBJ databases">
        <title>Genomic Encyclopedia of Type Strains, Phase IV (KMG-IV): sequencing the most valuable type-strain genomes for metagenomic binning, comparative biology and taxonomic classification.</title>
        <authorList>
            <person name="Goeker M."/>
        </authorList>
    </citation>
    <scope>NUCLEOTIDE SEQUENCE [LARGE SCALE GENOMIC DNA]</scope>
    <source>
        <strain evidence="4 5">DSM 27165</strain>
    </source>
</reference>
<comment type="caution">
    <text evidence="4">The sequence shown here is derived from an EMBL/GenBank/DDBJ whole genome shotgun (WGS) entry which is preliminary data.</text>
</comment>
<proteinExistence type="predicted"/>
<dbReference type="InterPro" id="IPR007470">
    <property type="entry name" value="HemX"/>
</dbReference>
<feature type="domain" description="Tetrapyrrole biosynthesis uroporphyrinogen III synthase" evidence="3">
    <location>
        <begin position="35"/>
        <end position="248"/>
    </location>
</feature>
<dbReference type="GO" id="GO:0033014">
    <property type="term" value="P:tetrapyrrole biosynthetic process"/>
    <property type="evidence" value="ECO:0007669"/>
    <property type="project" value="InterPro"/>
</dbReference>
<evidence type="ECO:0000256" key="1">
    <source>
        <dbReference type="SAM" id="Coils"/>
    </source>
</evidence>
<accession>A0A840MRJ2</accession>
<dbReference type="EC" id="4.2.1.75" evidence="4"/>
<dbReference type="GO" id="GO:0032259">
    <property type="term" value="P:methylation"/>
    <property type="evidence" value="ECO:0007669"/>
    <property type="project" value="UniProtKB-KW"/>
</dbReference>
<dbReference type="Pfam" id="PF04375">
    <property type="entry name" value="HemX"/>
    <property type="match status" value="1"/>
</dbReference>
<dbReference type="GO" id="GO:0004852">
    <property type="term" value="F:uroporphyrinogen-III synthase activity"/>
    <property type="evidence" value="ECO:0007669"/>
    <property type="project" value="UniProtKB-EC"/>
</dbReference>
<dbReference type="RefSeq" id="WP_184040198.1">
    <property type="nucleotide sequence ID" value="NZ_JACHHY010000016.1"/>
</dbReference>
<dbReference type="Proteomes" id="UP000575898">
    <property type="component" value="Unassembled WGS sequence"/>
</dbReference>
<evidence type="ECO:0000313" key="5">
    <source>
        <dbReference type="Proteomes" id="UP000575898"/>
    </source>
</evidence>
<dbReference type="AlphaFoldDB" id="A0A840MRJ2"/>
<dbReference type="SUPFAM" id="SSF69618">
    <property type="entry name" value="HemD-like"/>
    <property type="match status" value="1"/>
</dbReference>
<protein>
    <submittedName>
        <fullName evidence="4">Uroporphyrinogen III methyltransferase/synthase</fullName>
        <ecNumber evidence="4">2.1.1.107</ecNumber>
        <ecNumber evidence="4">4.2.1.75</ecNumber>
    </submittedName>
</protein>
<dbReference type="CDD" id="cd06578">
    <property type="entry name" value="HemD"/>
    <property type="match status" value="1"/>
</dbReference>
<keyword evidence="4" id="KW-0808">Transferase</keyword>
<dbReference type="InterPro" id="IPR036108">
    <property type="entry name" value="4pyrrol_syn_uPrphyn_synt_sf"/>
</dbReference>
<dbReference type="Pfam" id="PF02602">
    <property type="entry name" value="HEM4"/>
    <property type="match status" value="1"/>
</dbReference>
<dbReference type="GO" id="GO:0004851">
    <property type="term" value="F:uroporphyrin-III C-methyltransferase activity"/>
    <property type="evidence" value="ECO:0007669"/>
    <property type="project" value="UniProtKB-EC"/>
</dbReference>